<feature type="region of interest" description="Disordered" evidence="5">
    <location>
        <begin position="174"/>
        <end position="276"/>
    </location>
</feature>
<dbReference type="AlphaFoldDB" id="A0A1V2L866"/>
<dbReference type="InterPro" id="IPR022036">
    <property type="entry name" value="DUF3605"/>
</dbReference>
<reference evidence="8" key="1">
    <citation type="journal article" date="2017" name="Genome Announc.">
        <title>Genome sequences of Cyberlindnera fabianii 65, Pichia kudriavzevii 129, and Saccharomyces cerevisiae 131 isolated from fermented masau fruits in Zimbabwe.</title>
        <authorList>
            <person name="van Rijswijck I.M.H."/>
            <person name="Derks M.F.L."/>
            <person name="Abee T."/>
            <person name="de Ridder D."/>
            <person name="Smid E.J."/>
        </authorList>
    </citation>
    <scope>NUCLEOTIDE SEQUENCE [LARGE SCALE GENOMIC DNA]</scope>
    <source>
        <strain evidence="8">65</strain>
    </source>
</reference>
<dbReference type="EMBL" id="MPUK01000003">
    <property type="protein sequence ID" value="ONH67984.1"/>
    <property type="molecule type" value="Genomic_DNA"/>
</dbReference>
<evidence type="ECO:0000256" key="5">
    <source>
        <dbReference type="SAM" id="MobiDB-lite"/>
    </source>
</evidence>
<evidence type="ECO:0000256" key="6">
    <source>
        <dbReference type="SAM" id="Phobius"/>
    </source>
</evidence>
<dbReference type="Pfam" id="PF12239">
    <property type="entry name" value="DUF3605"/>
    <property type="match status" value="1"/>
</dbReference>
<feature type="transmembrane region" description="Helical" evidence="6">
    <location>
        <begin position="142"/>
        <end position="165"/>
    </location>
</feature>
<accession>A0A1V2L866</accession>
<feature type="region of interest" description="Disordered" evidence="5">
    <location>
        <begin position="291"/>
        <end position="353"/>
    </location>
</feature>
<keyword evidence="3 6" id="KW-1133">Transmembrane helix</keyword>
<dbReference type="STRING" id="36022.A0A1V2L866"/>
<feature type="transmembrane region" description="Helical" evidence="6">
    <location>
        <begin position="509"/>
        <end position="530"/>
    </location>
</feature>
<sequence length="786" mass="88017">MDISLGSVIFIAVKPIIKIYLILAVGFIFVKTNMLTTETSRGISSMVVNALSPALTFNKIVTNLSGSHIKEIGVFVLSGVIIFGTGFALAVVASFVTPVPHKWKWGMLFAGIFSNISDLPIAYVQSMDTGLVFTEEEGDKAVAFTCILSAVQTFLMMNCGMFQIVGLDFKEKVKDDEGDDGKGEPTDEKNDDSNTTSPASFKNEKGETSNAENGESNSASPRSSTASSPEGLSRLAHQTTPFSHRSQESDLVDNEVVETDAEEEYDEEGEDEDYGIVPLTTQSTNARENAASLNDNFGPIDNRLSRPEPAAMRRRRASSISYRSKRRPSGSSFSRARSNDSGHSTGSRRSRTQTIQNIIEEYSEADRIKTIPTMDILARNISRTQEVGLNLESDDDEVSLHDSKHLKWDSFIKKHKLGWLEFMLLNMIRAPSLILLVAFFVAMIPWVRALFVKNSIDISSAPDDLPPLNFVMDFTIYIGNAAVPMGLFLLGGTLARLKIESIPKGFWKVVLFMVACRLVIMPIIGVLYTNRLHDARWITDTVARFLLIVSWSLPSATSQVYFTAFYTPLDGPHEQMDCYAVFLLAQYPLLVITLPFVVTYTLKNALDQLYRDQTTTDKYRAFRDLCKSQSLSVVQFIIKNRLQWVSASTGKIDTTPRTTEEVFTDEQDAKIITNDFPYNFSDDITHLVAWTKLDIKSDPQSEIGDLTDRTRAVIDRYVVKTFVEWLGINRENVVWFRNFPALQSVLELSHIHILIRGLEKGKLEEVLGSPGKVLTKEDLEEIYQKF</sequence>
<keyword evidence="4 6" id="KW-0472">Membrane</keyword>
<dbReference type="OMA" id="NISWHDI"/>
<dbReference type="VEuPathDB" id="FungiDB:BON22_2181"/>
<organism evidence="7 8">
    <name type="scientific">Cyberlindnera fabianii</name>
    <name type="common">Yeast</name>
    <name type="synonym">Hansenula fabianii</name>
    <dbReference type="NCBI Taxonomy" id="36022"/>
    <lineage>
        <taxon>Eukaryota</taxon>
        <taxon>Fungi</taxon>
        <taxon>Dikarya</taxon>
        <taxon>Ascomycota</taxon>
        <taxon>Saccharomycotina</taxon>
        <taxon>Saccharomycetes</taxon>
        <taxon>Phaffomycetales</taxon>
        <taxon>Phaffomycetaceae</taxon>
        <taxon>Cyberlindnera</taxon>
    </lineage>
</organism>
<evidence type="ECO:0000313" key="7">
    <source>
        <dbReference type="EMBL" id="ONH67984.1"/>
    </source>
</evidence>
<protein>
    <submittedName>
        <fullName evidence="7">Protein ECM3</fullName>
    </submittedName>
</protein>
<dbReference type="Pfam" id="PF03547">
    <property type="entry name" value="Mem_trans"/>
    <property type="match status" value="1"/>
</dbReference>
<dbReference type="Proteomes" id="UP000189513">
    <property type="component" value="Unassembled WGS sequence"/>
</dbReference>
<feature type="compositionally biased region" description="Acidic residues" evidence="5">
    <location>
        <begin position="250"/>
        <end position="274"/>
    </location>
</feature>
<evidence type="ECO:0000256" key="1">
    <source>
        <dbReference type="ARBA" id="ARBA00004141"/>
    </source>
</evidence>
<comment type="subcellular location">
    <subcellularLocation>
        <location evidence="1">Membrane</location>
        <topology evidence="1">Multi-pass membrane protein</topology>
    </subcellularLocation>
</comment>
<evidence type="ECO:0000256" key="3">
    <source>
        <dbReference type="ARBA" id="ARBA00022989"/>
    </source>
</evidence>
<evidence type="ECO:0000313" key="8">
    <source>
        <dbReference type="Proteomes" id="UP000189513"/>
    </source>
</evidence>
<feature type="transmembrane region" description="Helical" evidence="6">
    <location>
        <begin position="6"/>
        <end position="30"/>
    </location>
</feature>
<evidence type="ECO:0000256" key="4">
    <source>
        <dbReference type="ARBA" id="ARBA00023136"/>
    </source>
</evidence>
<feature type="transmembrane region" description="Helical" evidence="6">
    <location>
        <begin position="105"/>
        <end position="122"/>
    </location>
</feature>
<feature type="transmembrane region" description="Helical" evidence="6">
    <location>
        <begin position="474"/>
        <end position="497"/>
    </location>
</feature>
<name>A0A1V2L866_CYBFA</name>
<evidence type="ECO:0000256" key="2">
    <source>
        <dbReference type="ARBA" id="ARBA00022692"/>
    </source>
</evidence>
<feature type="transmembrane region" description="Helical" evidence="6">
    <location>
        <begin position="72"/>
        <end position="93"/>
    </location>
</feature>
<dbReference type="InterPro" id="IPR004776">
    <property type="entry name" value="Mem_transp_PIN-like"/>
</dbReference>
<keyword evidence="8" id="KW-1185">Reference proteome</keyword>
<comment type="caution">
    <text evidence="7">The sequence shown here is derived from an EMBL/GenBank/DDBJ whole genome shotgun (WGS) entry which is preliminary data.</text>
</comment>
<feature type="compositionally biased region" description="Low complexity" evidence="5">
    <location>
        <begin position="208"/>
        <end position="229"/>
    </location>
</feature>
<dbReference type="InterPro" id="IPR040254">
    <property type="entry name" value="Ecm3-like"/>
</dbReference>
<dbReference type="GO" id="GO:0055085">
    <property type="term" value="P:transmembrane transport"/>
    <property type="evidence" value="ECO:0007669"/>
    <property type="project" value="InterPro"/>
</dbReference>
<dbReference type="PANTHER" id="PTHR31274">
    <property type="entry name" value="PROTEIN ECM3"/>
    <property type="match status" value="1"/>
</dbReference>
<feature type="compositionally biased region" description="Polar residues" evidence="5">
    <location>
        <begin position="329"/>
        <end position="343"/>
    </location>
</feature>
<gene>
    <name evidence="7" type="ORF">BON22_2181</name>
</gene>
<feature type="compositionally biased region" description="Basic and acidic residues" evidence="5">
    <location>
        <begin position="174"/>
        <end position="192"/>
    </location>
</feature>
<dbReference type="GO" id="GO:0016020">
    <property type="term" value="C:membrane"/>
    <property type="evidence" value="ECO:0007669"/>
    <property type="project" value="UniProtKB-SubCell"/>
</dbReference>
<feature type="compositionally biased region" description="Basic residues" evidence="5">
    <location>
        <begin position="312"/>
        <end position="328"/>
    </location>
</feature>
<proteinExistence type="predicted"/>
<dbReference type="PANTHER" id="PTHR31274:SF1">
    <property type="entry name" value="AGL149CP"/>
    <property type="match status" value="1"/>
</dbReference>
<keyword evidence="2 6" id="KW-0812">Transmembrane</keyword>
<feature type="transmembrane region" description="Helical" evidence="6">
    <location>
        <begin position="542"/>
        <end position="566"/>
    </location>
</feature>
<feature type="transmembrane region" description="Helical" evidence="6">
    <location>
        <begin position="578"/>
        <end position="602"/>
    </location>
</feature>
<feature type="transmembrane region" description="Helical" evidence="6">
    <location>
        <begin position="422"/>
        <end position="447"/>
    </location>
</feature>